<dbReference type="Gene3D" id="3.40.140.10">
    <property type="entry name" value="Cytidine Deaminase, domain 2"/>
    <property type="match status" value="1"/>
</dbReference>
<name>A0A482TGW3_9FLAO</name>
<dbReference type="PROSITE" id="PS01302">
    <property type="entry name" value="UPF0758"/>
    <property type="match status" value="1"/>
</dbReference>
<dbReference type="Proteomes" id="UP000253235">
    <property type="component" value="Unassembled WGS sequence"/>
</dbReference>
<evidence type="ECO:0000313" key="2">
    <source>
        <dbReference type="EMBL" id="RYJ50623.1"/>
    </source>
</evidence>
<evidence type="ECO:0000259" key="1">
    <source>
        <dbReference type="Pfam" id="PF04002"/>
    </source>
</evidence>
<protein>
    <recommendedName>
        <fullName evidence="1">RadC-like JAB domain-containing protein</fullName>
    </recommendedName>
</protein>
<dbReference type="EMBL" id="QNVY02000008">
    <property type="protein sequence ID" value="RYJ50623.1"/>
    <property type="molecule type" value="Genomic_DNA"/>
</dbReference>
<dbReference type="AlphaFoldDB" id="A0A482TGW3"/>
<dbReference type="Pfam" id="PF04002">
    <property type="entry name" value="RadC"/>
    <property type="match status" value="1"/>
</dbReference>
<dbReference type="OrthoDB" id="9804482at2"/>
<reference evidence="2 3" key="1">
    <citation type="submission" date="2019-01" db="EMBL/GenBank/DDBJ databases">
        <title>Flavobacterium sp. nov. isolated from arctic soil.</title>
        <authorList>
            <person name="Kim D.-U."/>
        </authorList>
    </citation>
    <scope>NUCLEOTIDE SEQUENCE [LARGE SCALE GENOMIC DNA]</scope>
    <source>
        <strain evidence="2 3">Kopri-42</strain>
    </source>
</reference>
<accession>A0A482TGW3</accession>
<dbReference type="InterPro" id="IPR025657">
    <property type="entry name" value="RadC_JAB"/>
</dbReference>
<evidence type="ECO:0000313" key="3">
    <source>
        <dbReference type="Proteomes" id="UP000253235"/>
    </source>
</evidence>
<gene>
    <name evidence="2" type="ORF">DR871_016010</name>
</gene>
<keyword evidence="3" id="KW-1185">Reference proteome</keyword>
<organism evidence="2 3">
    <name type="scientific">Flavobacterium petrolei</name>
    <dbReference type="NCBI Taxonomy" id="2259594"/>
    <lineage>
        <taxon>Bacteria</taxon>
        <taxon>Pseudomonadati</taxon>
        <taxon>Bacteroidota</taxon>
        <taxon>Flavobacteriia</taxon>
        <taxon>Flavobacteriales</taxon>
        <taxon>Flavobacteriaceae</taxon>
        <taxon>Flavobacterium</taxon>
    </lineage>
</organism>
<feature type="domain" description="RadC-like JAB" evidence="1">
    <location>
        <begin position="1"/>
        <end position="51"/>
    </location>
</feature>
<comment type="caution">
    <text evidence="2">The sequence shown here is derived from an EMBL/GenBank/DDBJ whole genome shotgun (WGS) entry which is preliminary data.</text>
</comment>
<sequence>MNQAYKTLGIYEISSGGIAGTVVDLRFILSAVLKANAISLMMIHNHPSGKFTIIIGKTID</sequence>
<proteinExistence type="predicted"/>
<dbReference type="InterPro" id="IPR020891">
    <property type="entry name" value="UPF0758_CS"/>
</dbReference>